<gene>
    <name evidence="8" type="ORF">P154DRAFT_598876</name>
</gene>
<dbReference type="EC" id="3.2.1.6" evidence="3"/>
<evidence type="ECO:0000256" key="4">
    <source>
        <dbReference type="ARBA" id="ARBA00022801"/>
    </source>
</evidence>
<accession>A0A6A5WH81</accession>
<proteinExistence type="inferred from homology"/>
<dbReference type="OrthoDB" id="192832at2759"/>
<keyword evidence="9" id="KW-1185">Reference proteome</keyword>
<dbReference type="AlphaFoldDB" id="A0A6A5WH81"/>
<dbReference type="Proteomes" id="UP000799779">
    <property type="component" value="Unassembled WGS sequence"/>
</dbReference>
<dbReference type="InterPro" id="IPR013320">
    <property type="entry name" value="ConA-like_dom_sf"/>
</dbReference>
<evidence type="ECO:0000256" key="2">
    <source>
        <dbReference type="ARBA" id="ARBA00006865"/>
    </source>
</evidence>
<keyword evidence="4 8" id="KW-0378">Hydrolase</keyword>
<evidence type="ECO:0000313" key="8">
    <source>
        <dbReference type="EMBL" id="KAF2000418.1"/>
    </source>
</evidence>
<keyword evidence="5" id="KW-0326">Glycosidase</keyword>
<dbReference type="EMBL" id="ML977589">
    <property type="protein sequence ID" value="KAF2000418.1"/>
    <property type="molecule type" value="Genomic_DNA"/>
</dbReference>
<comment type="catalytic activity">
    <reaction evidence="1">
        <text>Endohydrolysis of (1-&gt;3)- or (1-&gt;4)-linkages in beta-D-glucans when the glucose residue whose reducing group is involved in the linkage to be hydrolyzed is itself substituted at C-3.</text>
        <dbReference type="EC" id="3.2.1.6"/>
    </reaction>
</comment>
<dbReference type="PANTHER" id="PTHR10963:SF24">
    <property type="entry name" value="GLYCOSIDASE C21B10.07-RELATED"/>
    <property type="match status" value="1"/>
</dbReference>
<feature type="signal peptide" evidence="6">
    <location>
        <begin position="1"/>
        <end position="24"/>
    </location>
</feature>
<evidence type="ECO:0000256" key="5">
    <source>
        <dbReference type="ARBA" id="ARBA00023295"/>
    </source>
</evidence>
<protein>
    <recommendedName>
        <fullName evidence="3">endo-1,3(4)-beta-glucanase</fullName>
        <ecNumber evidence="3">3.2.1.6</ecNumber>
    </recommendedName>
</protein>
<evidence type="ECO:0000256" key="3">
    <source>
        <dbReference type="ARBA" id="ARBA00012599"/>
    </source>
</evidence>
<evidence type="ECO:0000256" key="6">
    <source>
        <dbReference type="SAM" id="SignalP"/>
    </source>
</evidence>
<organism evidence="8 9">
    <name type="scientific">Amniculicola lignicola CBS 123094</name>
    <dbReference type="NCBI Taxonomy" id="1392246"/>
    <lineage>
        <taxon>Eukaryota</taxon>
        <taxon>Fungi</taxon>
        <taxon>Dikarya</taxon>
        <taxon>Ascomycota</taxon>
        <taxon>Pezizomycotina</taxon>
        <taxon>Dothideomycetes</taxon>
        <taxon>Pleosporomycetidae</taxon>
        <taxon>Pleosporales</taxon>
        <taxon>Amniculicolaceae</taxon>
        <taxon>Amniculicola</taxon>
    </lineage>
</organism>
<feature type="chain" id="PRO_5025466423" description="endo-1,3(4)-beta-glucanase" evidence="6">
    <location>
        <begin position="25"/>
        <end position="350"/>
    </location>
</feature>
<dbReference type="InterPro" id="IPR000757">
    <property type="entry name" value="Beta-glucanase-like"/>
</dbReference>
<evidence type="ECO:0000313" key="9">
    <source>
        <dbReference type="Proteomes" id="UP000799779"/>
    </source>
</evidence>
<dbReference type="GO" id="GO:0009251">
    <property type="term" value="P:glucan catabolic process"/>
    <property type="evidence" value="ECO:0007669"/>
    <property type="project" value="TreeGrafter"/>
</dbReference>
<evidence type="ECO:0000259" key="7">
    <source>
        <dbReference type="PROSITE" id="PS51762"/>
    </source>
</evidence>
<evidence type="ECO:0000256" key="1">
    <source>
        <dbReference type="ARBA" id="ARBA00000124"/>
    </source>
</evidence>
<dbReference type="GO" id="GO:0052861">
    <property type="term" value="F:endo-1,3(4)-beta-glucanase activity"/>
    <property type="evidence" value="ECO:0007669"/>
    <property type="project" value="UniProtKB-EC"/>
</dbReference>
<dbReference type="InterPro" id="IPR050546">
    <property type="entry name" value="Glycosyl_Hydrlase_16"/>
</dbReference>
<dbReference type="PROSITE" id="PS51762">
    <property type="entry name" value="GH16_2"/>
    <property type="match status" value="1"/>
</dbReference>
<comment type="similarity">
    <text evidence="2">Belongs to the glycosyl hydrolase 16 family.</text>
</comment>
<dbReference type="CDD" id="cd02181">
    <property type="entry name" value="GH16_fungal_Lam16A_glucanase"/>
    <property type="match status" value="1"/>
</dbReference>
<dbReference type="Gene3D" id="2.60.120.200">
    <property type="match status" value="1"/>
</dbReference>
<dbReference type="SUPFAM" id="SSF49899">
    <property type="entry name" value="Concanavalin A-like lectins/glucanases"/>
    <property type="match status" value="1"/>
</dbReference>
<feature type="domain" description="GH16" evidence="7">
    <location>
        <begin position="13"/>
        <end position="333"/>
    </location>
</feature>
<dbReference type="Pfam" id="PF26113">
    <property type="entry name" value="GH16_XgeA"/>
    <property type="match status" value="1"/>
</dbReference>
<dbReference type="PANTHER" id="PTHR10963">
    <property type="entry name" value="GLYCOSYL HYDROLASE-RELATED"/>
    <property type="match status" value="1"/>
</dbReference>
<keyword evidence="6" id="KW-0732">Signal</keyword>
<sequence length="350" mass="38567">MMRFQSIPLLALATFSLLPGLSSAKYILKDDLSYKNFFNKFELFTGPDPTNGFVQYLDLPSAISSQLVGYYNESVFLGVDFKVKDPQGRASVRVESTTSYNHGVMVMDIGHMPDSTCGTWPAAWLLSASTPWPQGGEIDILEGVNDYMHNAVTLHTSAGCVVDNSTNGGQGEDSQQMAFEGFMTTDDCDVNASGQGKNVGCSIKAPRPEEGVDECVATYGTDFNAKGGGVYTMEWTRDGISVWFFPRDALESTAKATIPDLTTNPDPSTWGTPLARFSGAGCDFSKRFRDLKIIFDTTFCGEWAGKEWSESCAEKTGVSTCEEYVRENPEVFESAYWEIRGLRWFEEEGK</sequence>
<name>A0A6A5WH81_9PLEO</name>
<dbReference type="FunFam" id="2.60.120.200:FF:000114">
    <property type="entry name" value="Probable endo-1,3(4)-beta-glucanase NFIA_089530"/>
    <property type="match status" value="1"/>
</dbReference>
<reference evidence="8" key="1">
    <citation type="journal article" date="2020" name="Stud. Mycol.">
        <title>101 Dothideomycetes genomes: a test case for predicting lifestyles and emergence of pathogens.</title>
        <authorList>
            <person name="Haridas S."/>
            <person name="Albert R."/>
            <person name="Binder M."/>
            <person name="Bloem J."/>
            <person name="Labutti K."/>
            <person name="Salamov A."/>
            <person name="Andreopoulos B."/>
            <person name="Baker S."/>
            <person name="Barry K."/>
            <person name="Bills G."/>
            <person name="Bluhm B."/>
            <person name="Cannon C."/>
            <person name="Castanera R."/>
            <person name="Culley D."/>
            <person name="Daum C."/>
            <person name="Ezra D."/>
            <person name="Gonzalez J."/>
            <person name="Henrissat B."/>
            <person name="Kuo A."/>
            <person name="Liang C."/>
            <person name="Lipzen A."/>
            <person name="Lutzoni F."/>
            <person name="Magnuson J."/>
            <person name="Mondo S."/>
            <person name="Nolan M."/>
            <person name="Ohm R."/>
            <person name="Pangilinan J."/>
            <person name="Park H.-J."/>
            <person name="Ramirez L."/>
            <person name="Alfaro M."/>
            <person name="Sun H."/>
            <person name="Tritt A."/>
            <person name="Yoshinaga Y."/>
            <person name="Zwiers L.-H."/>
            <person name="Turgeon B."/>
            <person name="Goodwin S."/>
            <person name="Spatafora J."/>
            <person name="Crous P."/>
            <person name="Grigoriev I."/>
        </authorList>
    </citation>
    <scope>NUCLEOTIDE SEQUENCE</scope>
    <source>
        <strain evidence="8">CBS 123094</strain>
    </source>
</reference>